<sequence>MASVLKLIWFLFFKPQSIWSHWYLTEVLEGNLNNFWVINTKQKNSWLANKLLLLRDTAYHWMNHVVGNGETTYFWTSNWSPFGKLINYLQGESCYSVGIPFSSTLAELWEMDHWLTDSVDMVEWSPLGTPTQLYSTRTTYDILRGPSHEVPWHKEVWFGGGIPKHKFTTWLMVLNRCPTLDRMLQWGLQTDGMCLLCNSVPESRSHLLFECTYSWEIWSTISTRCGYSPSPHWETELSKLQAFKDKRFRKLLLLAWQGSIYMIWAERNNRLHRQNYRSTSSTLVELDQLIRRRIASFRTSNPSLSSKLFQTWFSSIFHHRR</sequence>
<feature type="domain" description="Reverse transcriptase zinc-binding" evidence="2">
    <location>
        <begin position="134"/>
        <end position="218"/>
    </location>
</feature>
<dbReference type="PANTHER" id="PTHR33116">
    <property type="entry name" value="REVERSE TRANSCRIPTASE ZINC-BINDING DOMAIN-CONTAINING PROTEIN-RELATED-RELATED"/>
    <property type="match status" value="1"/>
</dbReference>
<dbReference type="RefSeq" id="XP_018479220.1">
    <property type="nucleotide sequence ID" value="XM_018623718.1"/>
</dbReference>
<evidence type="ECO:0000313" key="3">
    <source>
        <dbReference type="Proteomes" id="UP000504610"/>
    </source>
</evidence>
<dbReference type="OrthoDB" id="1107057at2759"/>
<dbReference type="GeneID" id="108850141"/>
<evidence type="ECO:0000256" key="1">
    <source>
        <dbReference type="SAM" id="SignalP"/>
    </source>
</evidence>
<dbReference type="Pfam" id="PF13966">
    <property type="entry name" value="zf-RVT"/>
    <property type="match status" value="1"/>
</dbReference>
<dbReference type="PANTHER" id="PTHR33116:SF80">
    <property type="entry name" value="REVERSE TRANSCRIPTASE ZINC-BINDING DOMAIN-CONTAINING PROTEIN"/>
    <property type="match status" value="1"/>
</dbReference>
<gene>
    <name evidence="4" type="primary">LOC108850141</name>
</gene>
<keyword evidence="3" id="KW-1185">Reference proteome</keyword>
<name>A0A6J0N3J1_RAPSA</name>
<dbReference type="InterPro" id="IPR026960">
    <property type="entry name" value="RVT-Znf"/>
</dbReference>
<dbReference type="AlphaFoldDB" id="A0A6J0N3J1"/>
<feature type="chain" id="PRO_5027097388" evidence="1">
    <location>
        <begin position="21"/>
        <end position="321"/>
    </location>
</feature>
<organism evidence="3 4">
    <name type="scientific">Raphanus sativus</name>
    <name type="common">Radish</name>
    <name type="synonym">Raphanus raphanistrum var. sativus</name>
    <dbReference type="NCBI Taxonomy" id="3726"/>
    <lineage>
        <taxon>Eukaryota</taxon>
        <taxon>Viridiplantae</taxon>
        <taxon>Streptophyta</taxon>
        <taxon>Embryophyta</taxon>
        <taxon>Tracheophyta</taxon>
        <taxon>Spermatophyta</taxon>
        <taxon>Magnoliopsida</taxon>
        <taxon>eudicotyledons</taxon>
        <taxon>Gunneridae</taxon>
        <taxon>Pentapetalae</taxon>
        <taxon>rosids</taxon>
        <taxon>malvids</taxon>
        <taxon>Brassicales</taxon>
        <taxon>Brassicaceae</taxon>
        <taxon>Brassiceae</taxon>
        <taxon>Raphanus</taxon>
    </lineage>
</organism>
<dbReference type="KEGG" id="rsz:108850141"/>
<evidence type="ECO:0000313" key="4">
    <source>
        <dbReference type="RefSeq" id="XP_018479220.1"/>
    </source>
</evidence>
<feature type="signal peptide" evidence="1">
    <location>
        <begin position="1"/>
        <end position="20"/>
    </location>
</feature>
<accession>A0A6J0N3J1</accession>
<evidence type="ECO:0000259" key="2">
    <source>
        <dbReference type="Pfam" id="PF13966"/>
    </source>
</evidence>
<reference evidence="4" key="2">
    <citation type="submission" date="2025-08" db="UniProtKB">
        <authorList>
            <consortium name="RefSeq"/>
        </authorList>
    </citation>
    <scope>IDENTIFICATION</scope>
    <source>
        <tissue evidence="4">Leaf</tissue>
    </source>
</reference>
<protein>
    <submittedName>
        <fullName evidence="4">Uncharacterized protein LOC108850141</fullName>
    </submittedName>
</protein>
<keyword evidence="1" id="KW-0732">Signal</keyword>
<reference evidence="3" key="1">
    <citation type="journal article" date="2019" name="Database">
        <title>The radish genome database (RadishGD): an integrated information resource for radish genomics.</title>
        <authorList>
            <person name="Yu H.J."/>
            <person name="Baek S."/>
            <person name="Lee Y.J."/>
            <person name="Cho A."/>
            <person name="Mun J.H."/>
        </authorList>
    </citation>
    <scope>NUCLEOTIDE SEQUENCE [LARGE SCALE GENOMIC DNA]</scope>
    <source>
        <strain evidence="3">cv. WK10039</strain>
    </source>
</reference>
<proteinExistence type="predicted"/>
<dbReference type="Proteomes" id="UP000504610">
    <property type="component" value="Chromosome 4"/>
</dbReference>